<comment type="caution">
    <text evidence="2">The sequence shown here is derived from an EMBL/GenBank/DDBJ whole genome shotgun (WGS) entry which is preliminary data.</text>
</comment>
<dbReference type="EMBL" id="WKFB01000202">
    <property type="protein sequence ID" value="KAF6731911.1"/>
    <property type="molecule type" value="Genomic_DNA"/>
</dbReference>
<feature type="compositionally biased region" description="Basic and acidic residues" evidence="1">
    <location>
        <begin position="27"/>
        <end position="40"/>
    </location>
</feature>
<proteinExistence type="predicted"/>
<name>A0A834FEG1_ORYME</name>
<feature type="region of interest" description="Disordered" evidence="1">
    <location>
        <begin position="1"/>
        <end position="65"/>
    </location>
</feature>
<reference evidence="2" key="1">
    <citation type="journal article" name="BMC Genomics">
        <title>Long-read sequencing and de novo genome assembly of marine medaka (Oryzias melastigma).</title>
        <authorList>
            <person name="Liang P."/>
            <person name="Saqib H.S.A."/>
            <person name="Ni X."/>
            <person name="Shen Y."/>
        </authorList>
    </citation>
    <scope>NUCLEOTIDE SEQUENCE</scope>
    <source>
        <strain evidence="2">Bigg-433</strain>
    </source>
</reference>
<organism evidence="2 3">
    <name type="scientific">Oryzias melastigma</name>
    <name type="common">Marine medaka</name>
    <dbReference type="NCBI Taxonomy" id="30732"/>
    <lineage>
        <taxon>Eukaryota</taxon>
        <taxon>Metazoa</taxon>
        <taxon>Chordata</taxon>
        <taxon>Craniata</taxon>
        <taxon>Vertebrata</taxon>
        <taxon>Euteleostomi</taxon>
        <taxon>Actinopterygii</taxon>
        <taxon>Neopterygii</taxon>
        <taxon>Teleostei</taxon>
        <taxon>Neoteleostei</taxon>
        <taxon>Acanthomorphata</taxon>
        <taxon>Ovalentaria</taxon>
        <taxon>Atherinomorphae</taxon>
        <taxon>Beloniformes</taxon>
        <taxon>Adrianichthyidae</taxon>
        <taxon>Oryziinae</taxon>
        <taxon>Oryzias</taxon>
    </lineage>
</organism>
<sequence length="65" mass="7142">MKDKPRYSCRRRYGATGKPPSQRGVRRGGEEEKPDTREEPLPPGRVTPVEPGGRSGGGTRDAHAR</sequence>
<evidence type="ECO:0000313" key="2">
    <source>
        <dbReference type="EMBL" id="KAF6731911.1"/>
    </source>
</evidence>
<evidence type="ECO:0000256" key="1">
    <source>
        <dbReference type="SAM" id="MobiDB-lite"/>
    </source>
</evidence>
<evidence type="ECO:0000313" key="3">
    <source>
        <dbReference type="Proteomes" id="UP000646548"/>
    </source>
</evidence>
<gene>
    <name evidence="2" type="ORF">FQA47_020966</name>
</gene>
<dbReference type="AlphaFoldDB" id="A0A834FEG1"/>
<accession>A0A834FEG1</accession>
<protein>
    <submittedName>
        <fullName evidence="2">Uncharacterized protein</fullName>
    </submittedName>
</protein>
<dbReference type="Proteomes" id="UP000646548">
    <property type="component" value="Unassembled WGS sequence"/>
</dbReference>